<comment type="similarity">
    <text evidence="1">Belongs to the DNA polymerase delta/II small subunit family.</text>
</comment>
<evidence type="ECO:0000313" key="7">
    <source>
        <dbReference type="Proteomes" id="UP000221165"/>
    </source>
</evidence>
<dbReference type="GeneID" id="94426658"/>
<feature type="domain" description="DNA polymerase delta subunit OB-fold" evidence="5">
    <location>
        <begin position="120"/>
        <end position="262"/>
    </location>
</feature>
<keyword evidence="2" id="KW-0235">DNA replication</keyword>
<dbReference type="Gene3D" id="2.40.50.430">
    <property type="match status" value="1"/>
</dbReference>
<dbReference type="GO" id="GO:0003677">
    <property type="term" value="F:DNA binding"/>
    <property type="evidence" value="ECO:0007669"/>
    <property type="project" value="InterPro"/>
</dbReference>
<feature type="compositionally biased region" description="Basic and acidic residues" evidence="3">
    <location>
        <begin position="68"/>
        <end position="85"/>
    </location>
</feature>
<accession>A0A2C6L1L7</accession>
<feature type="region of interest" description="Disordered" evidence="3">
    <location>
        <begin position="60"/>
        <end position="88"/>
    </location>
</feature>
<proteinExistence type="inferred from homology"/>
<dbReference type="EMBL" id="MIGC01001421">
    <property type="protein sequence ID" value="PHJ22907.1"/>
    <property type="molecule type" value="Genomic_DNA"/>
</dbReference>
<dbReference type="PANTHER" id="PTHR10416:SF0">
    <property type="entry name" value="DNA POLYMERASE DELTA SUBUNIT 2"/>
    <property type="match status" value="1"/>
</dbReference>
<evidence type="ECO:0000313" key="6">
    <source>
        <dbReference type="EMBL" id="PHJ22907.1"/>
    </source>
</evidence>
<dbReference type="Pfam" id="PF04042">
    <property type="entry name" value="DNA_pol_E_B"/>
    <property type="match status" value="1"/>
</dbReference>
<sequence length="604" mass="64997">MGHSGDCPTACTDGRVFSPCDVAPTLLEHLCEDADFTLEDLKQLREGLSHYSCMHSNNNSAGNAKRVRGPEEDICTKDGGDDSSSKRTLRAMPSGCLRAVADYEDKSSRFVIQTRKYQQQYSAVYFARLATLKSTLLGEAKRRWPGIPVHACIRDVQTWQECAVAGTLYKDMILKPSVLKEYLDDLELQTRPNTFLSDTDSLFLEDQTARVRLVTTGPPSGGPGGTSRQSSGRELRVNSVVTGLLIAVRGVSSDNGRFEVRDFCLCGAPAFPRLAPVAPRLPLEAAGRNGLERADLNSKFVAFVSDLRVGDPRTNSTHLQLLRDFILGAFGGITERSLASRIVRLIVAGNALSAAQSSSPSGSTGLPASSSSSPLASSSAVTSNASSALSLKTMLQEADVYFSQFASSIPVDLMPGPDDPTTYALPQRPLHSALLPCSRAYASMHGVPNPHSFVLDQIRFIGSSGQAVRNICAFSDLSPLGALRLCAEGRCLAPTAPDSLSFYPFVKDDPFCISTDEDFQHVYFSACHDALSFERMPAGSVRKSDSGCEGETECEGMKVEEERADGPLLLCVPSFAKTSTLVLVDLQTLSVHPIHLAVTPGENV</sequence>
<gene>
    <name evidence="6" type="ORF">CSUI_003249</name>
</gene>
<organism evidence="6 7">
    <name type="scientific">Cystoisospora suis</name>
    <dbReference type="NCBI Taxonomy" id="483139"/>
    <lineage>
        <taxon>Eukaryota</taxon>
        <taxon>Sar</taxon>
        <taxon>Alveolata</taxon>
        <taxon>Apicomplexa</taxon>
        <taxon>Conoidasida</taxon>
        <taxon>Coccidia</taxon>
        <taxon>Eucoccidiorida</taxon>
        <taxon>Eimeriorina</taxon>
        <taxon>Sarcocystidae</taxon>
        <taxon>Cystoisospora</taxon>
    </lineage>
</organism>
<reference evidence="6 7" key="1">
    <citation type="journal article" date="2017" name="Int. J. Parasitol.">
        <title>The genome of the protozoan parasite Cystoisospora suis and a reverse vaccinology approach to identify vaccine candidates.</title>
        <authorList>
            <person name="Palmieri N."/>
            <person name="Shrestha A."/>
            <person name="Ruttkowski B."/>
            <person name="Beck T."/>
            <person name="Vogl C."/>
            <person name="Tomley F."/>
            <person name="Blake D.P."/>
            <person name="Joachim A."/>
        </authorList>
    </citation>
    <scope>NUCLEOTIDE SEQUENCE [LARGE SCALE GENOMIC DNA]</scope>
    <source>
        <strain evidence="6 7">Wien I</strain>
    </source>
</reference>
<dbReference type="Proteomes" id="UP000221165">
    <property type="component" value="Unassembled WGS sequence"/>
</dbReference>
<feature type="region of interest" description="Disordered" evidence="3">
    <location>
        <begin position="355"/>
        <end position="377"/>
    </location>
</feature>
<dbReference type="Gene3D" id="3.60.21.50">
    <property type="match status" value="1"/>
</dbReference>
<name>A0A2C6L1L7_9APIC</name>
<dbReference type="OrthoDB" id="3763at2759"/>
<dbReference type="GO" id="GO:0043625">
    <property type="term" value="C:delta DNA polymerase complex"/>
    <property type="evidence" value="ECO:0007669"/>
    <property type="project" value="TreeGrafter"/>
</dbReference>
<evidence type="ECO:0000256" key="3">
    <source>
        <dbReference type="SAM" id="MobiDB-lite"/>
    </source>
</evidence>
<keyword evidence="7" id="KW-1185">Reference proteome</keyword>
<dbReference type="InterPro" id="IPR040663">
    <property type="entry name" value="DNA_pol_D_N"/>
</dbReference>
<dbReference type="AlphaFoldDB" id="A0A2C6L1L7"/>
<comment type="caution">
    <text evidence="6">The sequence shown here is derived from an EMBL/GenBank/DDBJ whole genome shotgun (WGS) entry which is preliminary data.</text>
</comment>
<dbReference type="InterPro" id="IPR024826">
    <property type="entry name" value="DNA_pol_delta/II_ssu"/>
</dbReference>
<protein>
    <submittedName>
        <fullName evidence="6">Dna polymerase epsilon subunit b protein</fullName>
    </submittedName>
</protein>
<feature type="domain" description="DNA polymerase alpha/delta/epsilon subunit B" evidence="4">
    <location>
        <begin position="301"/>
        <end position="514"/>
    </location>
</feature>
<dbReference type="GO" id="GO:0006271">
    <property type="term" value="P:DNA strand elongation involved in DNA replication"/>
    <property type="evidence" value="ECO:0007669"/>
    <property type="project" value="TreeGrafter"/>
</dbReference>
<feature type="region of interest" description="Disordered" evidence="3">
    <location>
        <begin position="213"/>
        <end position="234"/>
    </location>
</feature>
<evidence type="ECO:0000256" key="2">
    <source>
        <dbReference type="ARBA" id="ARBA00022705"/>
    </source>
</evidence>
<dbReference type="InterPro" id="IPR007185">
    <property type="entry name" value="DNA_pol_a/d/e_bsu"/>
</dbReference>
<dbReference type="Pfam" id="PF18018">
    <property type="entry name" value="DNA_pol_D_N"/>
    <property type="match status" value="1"/>
</dbReference>
<evidence type="ECO:0000259" key="5">
    <source>
        <dbReference type="Pfam" id="PF18018"/>
    </source>
</evidence>
<evidence type="ECO:0000256" key="1">
    <source>
        <dbReference type="ARBA" id="ARBA00006035"/>
    </source>
</evidence>
<dbReference type="RefSeq" id="XP_067924584.1">
    <property type="nucleotide sequence ID" value="XM_068063447.1"/>
</dbReference>
<evidence type="ECO:0000259" key="4">
    <source>
        <dbReference type="Pfam" id="PF04042"/>
    </source>
</evidence>
<dbReference type="VEuPathDB" id="ToxoDB:CSUI_003249"/>
<dbReference type="PANTHER" id="PTHR10416">
    <property type="entry name" value="DNA POLYMERASE DELTA SUBUNIT 2"/>
    <property type="match status" value="1"/>
</dbReference>